<dbReference type="SUPFAM" id="SSF56349">
    <property type="entry name" value="DNA breaking-rejoining enzymes"/>
    <property type="match status" value="1"/>
</dbReference>
<evidence type="ECO:0000313" key="7">
    <source>
        <dbReference type="Proteomes" id="UP000295165"/>
    </source>
</evidence>
<evidence type="ECO:0000256" key="3">
    <source>
        <dbReference type="ARBA" id="ARBA00023172"/>
    </source>
</evidence>
<reference evidence="6 7" key="1">
    <citation type="journal article" date="2019" name="Sci. Rep.">
        <title>Extended insight into the Mycobacterium chelonae-abscessus complex through whole genome sequencing of Mycobacterium salmoniphilum outbreak and Mycobacterium salmoniphilum-like strains.</title>
        <authorList>
            <person name="Behra P.R.K."/>
            <person name="Das S."/>
            <person name="Pettersson B.M.F."/>
            <person name="Shirreff L."/>
            <person name="DuCote T."/>
            <person name="Jacobsson K.G."/>
            <person name="Ennis D.G."/>
            <person name="Kirsebom L.A."/>
        </authorList>
    </citation>
    <scope>NUCLEOTIDE SEQUENCE [LARGE SCALE GENOMIC DNA]</scope>
    <source>
        <strain evidence="6 7">CCUG 63697</strain>
    </source>
</reference>
<dbReference type="Gene3D" id="1.10.443.10">
    <property type="entry name" value="Intergrase catalytic core"/>
    <property type="match status" value="1"/>
</dbReference>
<dbReference type="AlphaFoldDB" id="A0A4R8R3M1"/>
<feature type="domain" description="Tyr recombinase" evidence="5">
    <location>
        <begin position="365"/>
        <end position="582"/>
    </location>
</feature>
<dbReference type="Proteomes" id="UP000295165">
    <property type="component" value="Unassembled WGS sequence"/>
</dbReference>
<keyword evidence="7" id="KW-1185">Reference proteome</keyword>
<dbReference type="PANTHER" id="PTHR30349:SF41">
    <property type="entry name" value="INTEGRASE_RECOMBINASE PROTEIN MJ0367-RELATED"/>
    <property type="match status" value="1"/>
</dbReference>
<dbReference type="GO" id="GO:0006310">
    <property type="term" value="P:DNA recombination"/>
    <property type="evidence" value="ECO:0007669"/>
    <property type="project" value="UniProtKB-KW"/>
</dbReference>
<gene>
    <name evidence="6" type="ORF">CCUG63697_04672</name>
</gene>
<comment type="similarity">
    <text evidence="1">Belongs to the 'phage' integrase family.</text>
</comment>
<dbReference type="GeneID" id="45762851"/>
<dbReference type="GO" id="GO:0003677">
    <property type="term" value="F:DNA binding"/>
    <property type="evidence" value="ECO:0007669"/>
    <property type="project" value="UniProtKB-KW"/>
</dbReference>
<dbReference type="PANTHER" id="PTHR30349">
    <property type="entry name" value="PHAGE INTEGRASE-RELATED"/>
    <property type="match status" value="1"/>
</dbReference>
<keyword evidence="3" id="KW-0233">DNA recombination</keyword>
<dbReference type="InterPro" id="IPR002104">
    <property type="entry name" value="Integrase_catalytic"/>
</dbReference>
<evidence type="ECO:0000256" key="2">
    <source>
        <dbReference type="ARBA" id="ARBA00023125"/>
    </source>
</evidence>
<dbReference type="InterPro" id="IPR013762">
    <property type="entry name" value="Integrase-like_cat_sf"/>
</dbReference>
<name>A0A4R8R3M1_9MYCO</name>
<evidence type="ECO:0000313" key="6">
    <source>
        <dbReference type="EMBL" id="TDZ47617.1"/>
    </source>
</evidence>
<keyword evidence="2" id="KW-0238">DNA-binding</keyword>
<protein>
    <submittedName>
        <fullName evidence="6">Site-specific tyrosine recombinase XerC</fullName>
    </submittedName>
</protein>
<dbReference type="InterPro" id="IPR050090">
    <property type="entry name" value="Tyrosine_recombinase_XerCD"/>
</dbReference>
<evidence type="ECO:0000256" key="4">
    <source>
        <dbReference type="SAM" id="MobiDB-lite"/>
    </source>
</evidence>
<sequence length="751" mass="84543">MAPTDPPPTGQLGPCRAESSAWEQQWAKVPAPWRQPVYRIDTAPFSEVFVQNRYYATATPGCDGYDFTPPGPPRFADELAWWVYTCWHEGLRRIDPAKIVWFTQALPAAAAEYRRRHGRPPASLLDISVPDIVRHATVLFEQRRHRLPTASYRRNLEWTVEHLHTLLAVRTASAPWWSYDTWDLRIDPRIPQREHEPHHERVLKLAGIQPVWLREGLRFWMRTAITHQLFTWTTAVSRCQTLGRHLGLFCQRNNYHDNPLITADPEQLRAVFMDFLAYLRSPEATTKSGTLGDYLVTEIQYQVQAFYTFMHDHGAEAAAATGDKRWKELGIGHTRLWAPAYLPRKTRRPRELTWYSTADLQRMLAYLQVLSADTEERVVLTHPDGQISVMAGLGDPQAARAWLLQAMTGRRASEILMLDHDPLQAIPGAAAPAGADTGIFVARLRYQQTKVAGVDPTILVEQQIVDVIREQQRWLARRYPGIKPKYLFVGMVHQHQGQRARPYTSYLNALKKLDAVHRLVDAQGNALRFSQTHRLRHTRATELLNDGVPFHVVQRYLGHKSPEMTARYAATLAATSEAEFLKHKKIGAMGAEIAISPSDIYEMTQLGKRTDRVLPNGVCLLPPLKSCDKGNACLSCGHFATDATHLHDLRGQLTATQTLLAGRRRQFAERTGRELTDDNVWVSERLREIVSLQAIIARLSNHSDALAGSGSAPSAIAGAATAGRRPQLPIATRGAHESIINHASGGRRSDG</sequence>
<comment type="caution">
    <text evidence="6">The sequence shown here is derived from an EMBL/GenBank/DDBJ whole genome shotgun (WGS) entry which is preliminary data.</text>
</comment>
<dbReference type="Pfam" id="PF00589">
    <property type="entry name" value="Phage_integrase"/>
    <property type="match status" value="1"/>
</dbReference>
<proteinExistence type="inferred from homology"/>
<accession>A0A4R8R3M1</accession>
<dbReference type="PROSITE" id="PS51898">
    <property type="entry name" value="TYR_RECOMBINASE"/>
    <property type="match status" value="1"/>
</dbReference>
<dbReference type="RefSeq" id="WP_043079360.1">
    <property type="nucleotide sequence ID" value="NZ_PECB01000003.1"/>
</dbReference>
<organism evidence="6 7">
    <name type="scientific">Mycobacteroides franklinii</name>
    <dbReference type="NCBI Taxonomy" id="948102"/>
    <lineage>
        <taxon>Bacteria</taxon>
        <taxon>Bacillati</taxon>
        <taxon>Actinomycetota</taxon>
        <taxon>Actinomycetes</taxon>
        <taxon>Mycobacteriales</taxon>
        <taxon>Mycobacteriaceae</taxon>
        <taxon>Mycobacteroides</taxon>
    </lineage>
</organism>
<evidence type="ECO:0000259" key="5">
    <source>
        <dbReference type="PROSITE" id="PS51898"/>
    </source>
</evidence>
<evidence type="ECO:0000256" key="1">
    <source>
        <dbReference type="ARBA" id="ARBA00008857"/>
    </source>
</evidence>
<dbReference type="GO" id="GO:0015074">
    <property type="term" value="P:DNA integration"/>
    <property type="evidence" value="ECO:0007669"/>
    <property type="project" value="InterPro"/>
</dbReference>
<dbReference type="EMBL" id="PECC01000030">
    <property type="protein sequence ID" value="TDZ47617.1"/>
    <property type="molecule type" value="Genomic_DNA"/>
</dbReference>
<dbReference type="InterPro" id="IPR011010">
    <property type="entry name" value="DNA_brk_join_enz"/>
</dbReference>
<feature type="region of interest" description="Disordered" evidence="4">
    <location>
        <begin position="727"/>
        <end position="751"/>
    </location>
</feature>